<evidence type="ECO:0000256" key="11">
    <source>
        <dbReference type="ARBA" id="ARBA00032305"/>
    </source>
</evidence>
<sequence length="222" mass="23712">MSTSNRTEIRERFLLVETANVSDVLDSMGLTNQALSADFVPRSGMQLAGWAYTISGDSISGGHPTDELKVQACAGVQDGDVTVWSGSGHGACYFGELIALGLQSLGCRGALVDGGVRDIAWLERAQFSTFSTYRTPVQSIGRWQVQSWAQPILLPGANVEAVTVSPGDFVLGDIDGVVVIPAEHVLQVLERSEAVTERERDIRVALQQGMSLQDAIATFGSI</sequence>
<evidence type="ECO:0000256" key="3">
    <source>
        <dbReference type="ARBA" id="ARBA00008621"/>
    </source>
</evidence>
<evidence type="ECO:0000256" key="4">
    <source>
        <dbReference type="ARBA" id="ARBA00011233"/>
    </source>
</evidence>
<comment type="cofactor">
    <cofactor evidence="2">
        <name>a divalent metal cation</name>
        <dbReference type="ChEBI" id="CHEBI:60240"/>
    </cofactor>
</comment>
<evidence type="ECO:0000256" key="8">
    <source>
        <dbReference type="ARBA" id="ARBA00025046"/>
    </source>
</evidence>
<protein>
    <recommendedName>
        <fullName evidence="7">Putative 4-hydroxy-4-methyl-2-oxoglutarate aldolase</fullName>
        <ecNumber evidence="6">4.1.1.112</ecNumber>
        <ecNumber evidence="5">4.1.3.17</ecNumber>
    </recommendedName>
    <alternativeName>
        <fullName evidence="11">Oxaloacetate decarboxylase</fullName>
    </alternativeName>
    <alternativeName>
        <fullName evidence="9">Regulator of ribonuclease activity homolog</fullName>
    </alternativeName>
    <alternativeName>
        <fullName evidence="10">RraA-like protein</fullName>
    </alternativeName>
</protein>
<comment type="function">
    <text evidence="8">Catalyzes the aldol cleavage of 4-hydroxy-4-methyl-2-oxoglutarate (HMG) into 2 molecules of pyruvate. Also contains a secondary oxaloacetate (OAA) decarboxylase activity due to the common pyruvate enolate transition state formed following C-C bond cleavage in the retro-aldol and decarboxylation reactions.</text>
</comment>
<dbReference type="Pfam" id="PF03737">
    <property type="entry name" value="RraA-like"/>
    <property type="match status" value="1"/>
</dbReference>
<name>A0A5C7XZV7_9MYCO</name>
<dbReference type="GO" id="GO:0047443">
    <property type="term" value="F:4-hydroxy-4-methyl-2-oxoglutarate aldolase activity"/>
    <property type="evidence" value="ECO:0007669"/>
    <property type="project" value="UniProtKB-EC"/>
</dbReference>
<organism evidence="14 15">
    <name type="scientific">Mycolicibacter arupensis</name>
    <dbReference type="NCBI Taxonomy" id="342002"/>
    <lineage>
        <taxon>Bacteria</taxon>
        <taxon>Bacillati</taxon>
        <taxon>Actinomycetota</taxon>
        <taxon>Actinomycetes</taxon>
        <taxon>Mycobacteriales</taxon>
        <taxon>Mycobacteriaceae</taxon>
        <taxon>Mycolicibacter</taxon>
    </lineage>
</organism>
<feature type="binding site" evidence="13">
    <location>
        <position position="118"/>
    </location>
    <ligand>
        <name>Mg(2+)</name>
        <dbReference type="ChEBI" id="CHEBI:18420"/>
    </ligand>
</feature>
<evidence type="ECO:0000313" key="15">
    <source>
        <dbReference type="Proteomes" id="UP000321797"/>
    </source>
</evidence>
<comment type="caution">
    <text evidence="14">The sequence shown here is derived from an EMBL/GenBank/DDBJ whole genome shotgun (WGS) entry which is preliminary data.</text>
</comment>
<dbReference type="GO" id="GO:0008948">
    <property type="term" value="F:oxaloacetate decarboxylase activity"/>
    <property type="evidence" value="ECO:0007669"/>
    <property type="project" value="UniProtKB-EC"/>
</dbReference>
<dbReference type="InterPro" id="IPR036704">
    <property type="entry name" value="RraA/RraA-like_sf"/>
</dbReference>
<evidence type="ECO:0000256" key="13">
    <source>
        <dbReference type="PIRSR" id="PIRSR605493-1"/>
    </source>
</evidence>
<comment type="catalytic activity">
    <reaction evidence="1">
        <text>4-hydroxy-4-methyl-2-oxoglutarate = 2 pyruvate</text>
        <dbReference type="Rhea" id="RHEA:22748"/>
        <dbReference type="ChEBI" id="CHEBI:15361"/>
        <dbReference type="ChEBI" id="CHEBI:58276"/>
        <dbReference type="EC" id="4.1.3.17"/>
    </reaction>
</comment>
<dbReference type="RefSeq" id="WP_276761224.1">
    <property type="nucleotide sequence ID" value="NZ_SSGD01000073.1"/>
</dbReference>
<comment type="catalytic activity">
    <reaction evidence="12">
        <text>oxaloacetate + H(+) = pyruvate + CO2</text>
        <dbReference type="Rhea" id="RHEA:15641"/>
        <dbReference type="ChEBI" id="CHEBI:15361"/>
        <dbReference type="ChEBI" id="CHEBI:15378"/>
        <dbReference type="ChEBI" id="CHEBI:16452"/>
        <dbReference type="ChEBI" id="CHEBI:16526"/>
        <dbReference type="EC" id="4.1.1.112"/>
    </reaction>
</comment>
<dbReference type="PANTHER" id="PTHR33254">
    <property type="entry name" value="4-HYDROXY-4-METHYL-2-OXOGLUTARATE ALDOLASE 3-RELATED"/>
    <property type="match status" value="1"/>
</dbReference>
<evidence type="ECO:0000256" key="2">
    <source>
        <dbReference type="ARBA" id="ARBA00001968"/>
    </source>
</evidence>
<evidence type="ECO:0000256" key="6">
    <source>
        <dbReference type="ARBA" id="ARBA00012947"/>
    </source>
</evidence>
<comment type="similarity">
    <text evidence="3">Belongs to the class II aldolase/RraA-like family.</text>
</comment>
<evidence type="ECO:0000256" key="7">
    <source>
        <dbReference type="ARBA" id="ARBA00016549"/>
    </source>
</evidence>
<feature type="binding site" evidence="13">
    <location>
        <begin position="95"/>
        <end position="98"/>
    </location>
    <ligand>
        <name>substrate</name>
    </ligand>
</feature>
<dbReference type="PANTHER" id="PTHR33254:SF4">
    <property type="entry name" value="4-HYDROXY-4-METHYL-2-OXOGLUTARATE ALDOLASE 3-RELATED"/>
    <property type="match status" value="1"/>
</dbReference>
<dbReference type="EC" id="4.1.1.112" evidence="6"/>
<evidence type="ECO:0000256" key="9">
    <source>
        <dbReference type="ARBA" id="ARBA00029596"/>
    </source>
</evidence>
<keyword evidence="13" id="KW-0460">Magnesium</keyword>
<comment type="cofactor">
    <cofactor evidence="13">
        <name>Mg(2+)</name>
        <dbReference type="ChEBI" id="CHEBI:18420"/>
    </cofactor>
</comment>
<keyword evidence="13" id="KW-0479">Metal-binding</keyword>
<evidence type="ECO:0000256" key="10">
    <source>
        <dbReference type="ARBA" id="ARBA00030169"/>
    </source>
</evidence>
<evidence type="ECO:0000313" key="14">
    <source>
        <dbReference type="EMBL" id="TXI55099.1"/>
    </source>
</evidence>
<dbReference type="SUPFAM" id="SSF89562">
    <property type="entry name" value="RraA-like"/>
    <property type="match status" value="1"/>
</dbReference>
<dbReference type="CDD" id="cd16841">
    <property type="entry name" value="RraA_family"/>
    <property type="match status" value="1"/>
</dbReference>
<dbReference type="EC" id="4.1.3.17" evidence="5"/>
<dbReference type="Proteomes" id="UP000321797">
    <property type="component" value="Unassembled WGS sequence"/>
</dbReference>
<comment type="subunit">
    <text evidence="4">Homotrimer.</text>
</comment>
<gene>
    <name evidence="14" type="ORF">E6Q54_13340</name>
</gene>
<evidence type="ECO:0000256" key="12">
    <source>
        <dbReference type="ARBA" id="ARBA00047973"/>
    </source>
</evidence>
<evidence type="ECO:0000256" key="5">
    <source>
        <dbReference type="ARBA" id="ARBA00012213"/>
    </source>
</evidence>
<feature type="binding site" evidence="13">
    <location>
        <position position="117"/>
    </location>
    <ligand>
        <name>substrate</name>
    </ligand>
</feature>
<dbReference type="AlphaFoldDB" id="A0A5C7XZV7"/>
<accession>A0A5C7XZV7</accession>
<dbReference type="EMBL" id="SSGD01000073">
    <property type="protein sequence ID" value="TXI55099.1"/>
    <property type="molecule type" value="Genomic_DNA"/>
</dbReference>
<dbReference type="InterPro" id="IPR005493">
    <property type="entry name" value="RraA/RraA-like"/>
</dbReference>
<dbReference type="Gene3D" id="3.50.30.40">
    <property type="entry name" value="Ribonuclease E inhibitor RraA/RraA-like"/>
    <property type="match status" value="1"/>
</dbReference>
<dbReference type="GO" id="GO:0046872">
    <property type="term" value="F:metal ion binding"/>
    <property type="evidence" value="ECO:0007669"/>
    <property type="project" value="UniProtKB-KW"/>
</dbReference>
<reference evidence="14 15" key="1">
    <citation type="submission" date="2018-09" db="EMBL/GenBank/DDBJ databases">
        <title>Metagenome Assembled Genomes from an Advanced Water Purification Facility.</title>
        <authorList>
            <person name="Stamps B.W."/>
            <person name="Spear J.R."/>
        </authorList>
    </citation>
    <scope>NUCLEOTIDE SEQUENCE [LARGE SCALE GENOMIC DNA]</scope>
    <source>
        <strain evidence="14">Bin_29_2</strain>
    </source>
</reference>
<evidence type="ECO:0000256" key="1">
    <source>
        <dbReference type="ARBA" id="ARBA00001342"/>
    </source>
</evidence>
<proteinExistence type="inferred from homology"/>